<dbReference type="PANTHER" id="PTHR43085:SF46">
    <property type="entry name" value="ADENOSINE KINASE"/>
    <property type="match status" value="1"/>
</dbReference>
<keyword evidence="2" id="KW-0808">Transferase</keyword>
<dbReference type="CDD" id="cd01942">
    <property type="entry name" value="ribokinase_group_A"/>
    <property type="match status" value="1"/>
</dbReference>
<dbReference type="PANTHER" id="PTHR43085">
    <property type="entry name" value="HEXOKINASE FAMILY MEMBER"/>
    <property type="match status" value="1"/>
</dbReference>
<comment type="caution">
    <text evidence="5">The sequence shown here is derived from an EMBL/GenBank/DDBJ whole genome shotgun (WGS) entry which is preliminary data.</text>
</comment>
<dbReference type="PROSITE" id="PS00583">
    <property type="entry name" value="PFKB_KINASES_1"/>
    <property type="match status" value="1"/>
</dbReference>
<proteinExistence type="inferred from homology"/>
<dbReference type="AlphaFoldDB" id="A0A918YTB4"/>
<dbReference type="InterPro" id="IPR029056">
    <property type="entry name" value="Ribokinase-like"/>
</dbReference>
<name>A0A918YTB4_9ACTN</name>
<dbReference type="Proteomes" id="UP000655443">
    <property type="component" value="Unassembled WGS sequence"/>
</dbReference>
<evidence type="ECO:0000256" key="3">
    <source>
        <dbReference type="ARBA" id="ARBA00022777"/>
    </source>
</evidence>
<dbReference type="InterPro" id="IPR011611">
    <property type="entry name" value="PfkB_dom"/>
</dbReference>
<keyword evidence="6" id="KW-1185">Reference proteome</keyword>
<comment type="similarity">
    <text evidence="1">Belongs to the carbohydrate kinase PfkB family.</text>
</comment>
<evidence type="ECO:0000313" key="6">
    <source>
        <dbReference type="Proteomes" id="UP000655443"/>
    </source>
</evidence>
<dbReference type="InterPro" id="IPR002173">
    <property type="entry name" value="Carboh/pur_kinase_PfkB_CS"/>
</dbReference>
<evidence type="ECO:0000256" key="1">
    <source>
        <dbReference type="ARBA" id="ARBA00010688"/>
    </source>
</evidence>
<evidence type="ECO:0000259" key="4">
    <source>
        <dbReference type="Pfam" id="PF00294"/>
    </source>
</evidence>
<protein>
    <submittedName>
        <fullName evidence="5">Kinase</fullName>
    </submittedName>
</protein>
<sequence>MRVAVSGSIATDHLMAFPGTFTEQLIPEKLDTISLSFLVDDLEIRHGGVAANISYGLGSLGQAPVLVGAAGGDFGEYGVRLKESGVDTDFVHISSERRTARFVCLTDREENQIASFYSGAMAEARDIDLLQVVRRAGGIGAVLISPNDPAAMLIHTEQSRSLGIPFAADPSQQLARLGHDEARQLVTGARWLFTNEYEASLLQERTGWSHADVLSRVGVWLTTLGAAGVRMEAAGEAPRTVRAATPRQIMDPTGAGDAFRAGFLAGVCWGEPLDLSARLGCALASLALEGLGAQGYTADPANVLRRVEDTYGPASTRAVAPHLEGLTA</sequence>
<dbReference type="Pfam" id="PF00294">
    <property type="entry name" value="PfkB"/>
    <property type="match status" value="1"/>
</dbReference>
<keyword evidence="3 5" id="KW-0418">Kinase</keyword>
<dbReference type="Gene3D" id="3.40.1190.20">
    <property type="match status" value="1"/>
</dbReference>
<dbReference type="GO" id="GO:0016301">
    <property type="term" value="F:kinase activity"/>
    <property type="evidence" value="ECO:0007669"/>
    <property type="project" value="UniProtKB-KW"/>
</dbReference>
<dbReference type="EMBL" id="BMVG01000050">
    <property type="protein sequence ID" value="GHE14472.1"/>
    <property type="molecule type" value="Genomic_DNA"/>
</dbReference>
<evidence type="ECO:0000256" key="2">
    <source>
        <dbReference type="ARBA" id="ARBA00022679"/>
    </source>
</evidence>
<dbReference type="SUPFAM" id="SSF53613">
    <property type="entry name" value="Ribokinase-like"/>
    <property type="match status" value="1"/>
</dbReference>
<gene>
    <name evidence="5" type="ORF">GCM10010339_85290</name>
</gene>
<reference evidence="5" key="2">
    <citation type="submission" date="2020-09" db="EMBL/GenBank/DDBJ databases">
        <authorList>
            <person name="Sun Q."/>
            <person name="Ohkuma M."/>
        </authorList>
    </citation>
    <scope>NUCLEOTIDE SEQUENCE</scope>
    <source>
        <strain evidence="5">JCM 4714</strain>
    </source>
</reference>
<accession>A0A918YTB4</accession>
<dbReference type="PROSITE" id="PS00584">
    <property type="entry name" value="PFKB_KINASES_2"/>
    <property type="match status" value="1"/>
</dbReference>
<evidence type="ECO:0000313" key="5">
    <source>
        <dbReference type="EMBL" id="GHE14472.1"/>
    </source>
</evidence>
<organism evidence="5 6">
    <name type="scientific">Streptomyces alanosinicus</name>
    <dbReference type="NCBI Taxonomy" id="68171"/>
    <lineage>
        <taxon>Bacteria</taxon>
        <taxon>Bacillati</taxon>
        <taxon>Actinomycetota</taxon>
        <taxon>Actinomycetes</taxon>
        <taxon>Kitasatosporales</taxon>
        <taxon>Streptomycetaceae</taxon>
        <taxon>Streptomyces</taxon>
    </lineage>
</organism>
<feature type="domain" description="Carbohydrate kinase PfkB" evidence="4">
    <location>
        <begin position="34"/>
        <end position="294"/>
    </location>
</feature>
<reference evidence="5" key="1">
    <citation type="journal article" date="2014" name="Int. J. Syst. Evol. Microbiol.">
        <title>Complete genome sequence of Corynebacterium casei LMG S-19264T (=DSM 44701T), isolated from a smear-ripened cheese.</title>
        <authorList>
            <consortium name="US DOE Joint Genome Institute (JGI-PGF)"/>
            <person name="Walter F."/>
            <person name="Albersmeier A."/>
            <person name="Kalinowski J."/>
            <person name="Ruckert C."/>
        </authorList>
    </citation>
    <scope>NUCLEOTIDE SEQUENCE</scope>
    <source>
        <strain evidence="5">JCM 4714</strain>
    </source>
</reference>
<dbReference type="InterPro" id="IPR050306">
    <property type="entry name" value="PfkB_Carbo_kinase"/>
</dbReference>
<dbReference type="RefSeq" id="WP_189958931.1">
    <property type="nucleotide sequence ID" value="NZ_BMVG01000050.1"/>
</dbReference>